<organism evidence="1 2">
    <name type="scientific">Henosepilachna vigintioctopunctata</name>
    <dbReference type="NCBI Taxonomy" id="420089"/>
    <lineage>
        <taxon>Eukaryota</taxon>
        <taxon>Metazoa</taxon>
        <taxon>Ecdysozoa</taxon>
        <taxon>Arthropoda</taxon>
        <taxon>Hexapoda</taxon>
        <taxon>Insecta</taxon>
        <taxon>Pterygota</taxon>
        <taxon>Neoptera</taxon>
        <taxon>Endopterygota</taxon>
        <taxon>Coleoptera</taxon>
        <taxon>Polyphaga</taxon>
        <taxon>Cucujiformia</taxon>
        <taxon>Coccinelloidea</taxon>
        <taxon>Coccinellidae</taxon>
        <taxon>Epilachninae</taxon>
        <taxon>Epilachnini</taxon>
        <taxon>Henosepilachna</taxon>
    </lineage>
</organism>
<dbReference type="EMBL" id="JARQZJ010000074">
    <property type="protein sequence ID" value="KAK9882259.1"/>
    <property type="molecule type" value="Genomic_DNA"/>
</dbReference>
<accession>A0AAW1UGT6</accession>
<sequence length="134" mass="15741">MLHYIVYCCNPLESVTVIFPIRAHSYMECDRNMAYLNQKTRIELTEEWAKHVRGARPRPNPFNVIKSNCPFSIRPVCINEEEFKLPGLAYRDKLPISTAKYNDLQFLKKFCRPETKRYYDQLPHAANIKDATAD</sequence>
<proteinExistence type="predicted"/>
<protein>
    <submittedName>
        <fullName evidence="1">Uncharacterized protein</fullName>
    </submittedName>
</protein>
<comment type="caution">
    <text evidence="1">The sequence shown here is derived from an EMBL/GenBank/DDBJ whole genome shotgun (WGS) entry which is preliminary data.</text>
</comment>
<evidence type="ECO:0000313" key="1">
    <source>
        <dbReference type="EMBL" id="KAK9882259.1"/>
    </source>
</evidence>
<dbReference type="Proteomes" id="UP001431783">
    <property type="component" value="Unassembled WGS sequence"/>
</dbReference>
<evidence type="ECO:0000313" key="2">
    <source>
        <dbReference type="Proteomes" id="UP001431783"/>
    </source>
</evidence>
<reference evidence="1 2" key="1">
    <citation type="submission" date="2023-03" db="EMBL/GenBank/DDBJ databases">
        <title>Genome insight into feeding habits of ladybird beetles.</title>
        <authorList>
            <person name="Li H.-S."/>
            <person name="Huang Y.-H."/>
            <person name="Pang H."/>
        </authorList>
    </citation>
    <scope>NUCLEOTIDE SEQUENCE [LARGE SCALE GENOMIC DNA]</scope>
    <source>
        <strain evidence="1">SYSU_2023b</strain>
        <tissue evidence="1">Whole body</tissue>
    </source>
</reference>
<keyword evidence="2" id="KW-1185">Reference proteome</keyword>
<name>A0AAW1UGT6_9CUCU</name>
<dbReference type="AlphaFoldDB" id="A0AAW1UGT6"/>
<gene>
    <name evidence="1" type="ORF">WA026_020365</name>
</gene>